<feature type="binding site" evidence="16">
    <location>
        <position position="166"/>
    </location>
    <ligand>
        <name>Zn(2+)</name>
        <dbReference type="ChEBI" id="CHEBI:29105"/>
        <note>catalytic</note>
    </ligand>
</feature>
<dbReference type="RefSeq" id="WP_161826658.1">
    <property type="nucleotide sequence ID" value="NZ_WVIC01000043.1"/>
</dbReference>
<keyword evidence="12 17" id="KW-0129">CBS domain</keyword>
<feature type="transmembrane region" description="Helical" evidence="14">
    <location>
        <begin position="12"/>
        <end position="39"/>
    </location>
</feature>
<keyword evidence="5 14" id="KW-0812">Transmembrane</keyword>
<comment type="cofactor">
    <cofactor evidence="14 16">
        <name>Zn(2+)</name>
        <dbReference type="ChEBI" id="CHEBI:29105"/>
    </cofactor>
    <text evidence="14 16">Binds 1 zinc ion per subunit.</text>
</comment>
<feature type="domain" description="CBS" evidence="19">
    <location>
        <begin position="316"/>
        <end position="376"/>
    </location>
</feature>
<dbReference type="InterPro" id="IPR008915">
    <property type="entry name" value="Peptidase_M50"/>
</dbReference>
<dbReference type="InterPro" id="IPR016483">
    <property type="entry name" value="UCP006404_Pept_M50_CBS"/>
</dbReference>
<evidence type="ECO:0000256" key="10">
    <source>
        <dbReference type="ARBA" id="ARBA00022989"/>
    </source>
</evidence>
<dbReference type="CDD" id="cd04639">
    <property type="entry name" value="CBS_pair_peptidase_M50"/>
    <property type="match status" value="1"/>
</dbReference>
<keyword evidence="10 14" id="KW-1133">Transmembrane helix</keyword>
<comment type="similarity">
    <text evidence="2 14">Belongs to the peptidase M50B family.</text>
</comment>
<evidence type="ECO:0000256" key="3">
    <source>
        <dbReference type="ARBA" id="ARBA00022475"/>
    </source>
</evidence>
<dbReference type="Gene3D" id="3.10.580.10">
    <property type="entry name" value="CBS-domain"/>
    <property type="match status" value="1"/>
</dbReference>
<dbReference type="SUPFAM" id="SSF54631">
    <property type="entry name" value="CBS-domain pair"/>
    <property type="match status" value="1"/>
</dbReference>
<evidence type="ECO:0000256" key="12">
    <source>
        <dbReference type="ARBA" id="ARBA00023122"/>
    </source>
</evidence>
<organism evidence="20 21">
    <name type="scientific">Petrachloros mirabilis ULC683</name>
    <dbReference type="NCBI Taxonomy" id="2781853"/>
    <lineage>
        <taxon>Bacteria</taxon>
        <taxon>Bacillati</taxon>
        <taxon>Cyanobacteriota</taxon>
        <taxon>Cyanophyceae</taxon>
        <taxon>Synechococcales</taxon>
        <taxon>Petrachlorosaceae</taxon>
        <taxon>Petrachloros</taxon>
        <taxon>Petrachloros mirabilis</taxon>
    </lineage>
</organism>
<feature type="region of interest" description="Disordered" evidence="18">
    <location>
        <begin position="407"/>
        <end position="428"/>
    </location>
</feature>
<keyword evidence="13 14" id="KW-0472">Membrane</keyword>
<feature type="active site" evidence="15">
    <location>
        <position position="71"/>
    </location>
</feature>
<name>A0A8K2A8L8_9CYAN</name>
<evidence type="ECO:0000256" key="11">
    <source>
        <dbReference type="ARBA" id="ARBA00023049"/>
    </source>
</evidence>
<evidence type="ECO:0000256" key="17">
    <source>
        <dbReference type="PROSITE-ProRule" id="PRU00703"/>
    </source>
</evidence>
<dbReference type="AlphaFoldDB" id="A0A8K2A8L8"/>
<keyword evidence="7" id="KW-0677">Repeat</keyword>
<dbReference type="EMBL" id="WVIC01000043">
    <property type="protein sequence ID" value="NCJ08181.1"/>
    <property type="molecule type" value="Genomic_DNA"/>
</dbReference>
<sequence>MQQRSHKGWQVGSLFGIPLYIDTSWLFIVGLVTFVNGLAWQETYPNWGTGLAWLIGFAMALLLFGSVLLHELGHSLVALSQGTKVNSITLFLFGGIASIDEEAKTPGKAFQVAIAGPAVSFILFVLLGILAGLAATGTPGRVLGTDLAQINLVLALFNLIPGLPLDGGQILKAAVWKFTGNRFQGVHWAARVGQVLGWTAVILGIGSALLTGNFSGYWIALLGWFGLRNASNYDRFTDLQEGLLQLQAKDAMTREFRVVDAEQTLRQFADEFLLATTRAPAYFAASDGRYRGLVRVDDLSTVERSRWETEPLQAIVSPLPDIAAVVEPTPLIEVIDRLQQEKLPFLTVLSPAGAVSGIVDRGDTVRALAQQMKWAITDGDIRRIKEEGDYPANLPLPAIARTVMSDLQASDQSKAPTEVAASSATDNG</sequence>
<protein>
    <recommendedName>
        <fullName evidence="14">Zinc metalloprotease</fullName>
    </recommendedName>
</protein>
<keyword evidence="9 14" id="KW-0862">Zinc</keyword>
<evidence type="ECO:0000256" key="1">
    <source>
        <dbReference type="ARBA" id="ARBA00004651"/>
    </source>
</evidence>
<dbReference type="CDD" id="cd06164">
    <property type="entry name" value="S2P-M50_SpoIVFB_CBS"/>
    <property type="match status" value="1"/>
</dbReference>
<evidence type="ECO:0000259" key="19">
    <source>
        <dbReference type="PROSITE" id="PS51371"/>
    </source>
</evidence>
<evidence type="ECO:0000313" key="21">
    <source>
        <dbReference type="Proteomes" id="UP000607397"/>
    </source>
</evidence>
<feature type="binding site" evidence="16">
    <location>
        <position position="70"/>
    </location>
    <ligand>
        <name>Zn(2+)</name>
        <dbReference type="ChEBI" id="CHEBI:29105"/>
        <note>catalytic</note>
    </ligand>
</feature>
<feature type="binding site" evidence="16">
    <location>
        <position position="74"/>
    </location>
    <ligand>
        <name>Zn(2+)</name>
        <dbReference type="ChEBI" id="CHEBI:29105"/>
        <note>catalytic</note>
    </ligand>
</feature>
<evidence type="ECO:0000256" key="15">
    <source>
        <dbReference type="PIRSR" id="PIRSR006404-1"/>
    </source>
</evidence>
<dbReference type="PANTHER" id="PTHR39188:SF3">
    <property type="entry name" value="STAGE IV SPORULATION PROTEIN FB"/>
    <property type="match status" value="1"/>
</dbReference>
<gene>
    <name evidence="20" type="ORF">GS597_17030</name>
</gene>
<keyword evidence="3 14" id="KW-1003">Cell membrane</keyword>
<dbReference type="PANTHER" id="PTHR39188">
    <property type="entry name" value="MEMBRANE-ASSOCIATED ZINC METALLOPROTEASE M50B"/>
    <property type="match status" value="1"/>
</dbReference>
<dbReference type="GO" id="GO:0006508">
    <property type="term" value="P:proteolysis"/>
    <property type="evidence" value="ECO:0007669"/>
    <property type="project" value="UniProtKB-KW"/>
</dbReference>
<dbReference type="GO" id="GO:0005886">
    <property type="term" value="C:plasma membrane"/>
    <property type="evidence" value="ECO:0007669"/>
    <property type="project" value="UniProtKB-SubCell"/>
</dbReference>
<keyword evidence="4 14" id="KW-0645">Protease</keyword>
<dbReference type="InterPro" id="IPR046342">
    <property type="entry name" value="CBS_dom_sf"/>
</dbReference>
<keyword evidence="11 14" id="KW-0482">Metalloprotease</keyword>
<comment type="subcellular location">
    <subcellularLocation>
        <location evidence="1 14">Cell membrane</location>
        <topology evidence="1 14">Multi-pass membrane protein</topology>
    </subcellularLocation>
</comment>
<evidence type="ECO:0000256" key="13">
    <source>
        <dbReference type="ARBA" id="ARBA00023136"/>
    </source>
</evidence>
<evidence type="ECO:0000256" key="18">
    <source>
        <dbReference type="SAM" id="MobiDB-lite"/>
    </source>
</evidence>
<dbReference type="Proteomes" id="UP000607397">
    <property type="component" value="Unassembled WGS sequence"/>
</dbReference>
<feature type="transmembrane region" description="Helical" evidence="14">
    <location>
        <begin position="76"/>
        <end position="97"/>
    </location>
</feature>
<dbReference type="InterPro" id="IPR000644">
    <property type="entry name" value="CBS_dom"/>
</dbReference>
<evidence type="ECO:0000256" key="6">
    <source>
        <dbReference type="ARBA" id="ARBA00022723"/>
    </source>
</evidence>
<keyword evidence="8 14" id="KW-0378">Hydrolase</keyword>
<evidence type="ECO:0000256" key="8">
    <source>
        <dbReference type="ARBA" id="ARBA00022801"/>
    </source>
</evidence>
<feature type="transmembrane region" description="Helical" evidence="14">
    <location>
        <begin position="109"/>
        <end position="135"/>
    </location>
</feature>
<evidence type="ECO:0000256" key="16">
    <source>
        <dbReference type="PIRSR" id="PIRSR006404-2"/>
    </source>
</evidence>
<dbReference type="Pfam" id="PF02163">
    <property type="entry name" value="Peptidase_M50"/>
    <property type="match status" value="2"/>
</dbReference>
<comment type="caution">
    <text evidence="20">The sequence shown here is derived from an EMBL/GenBank/DDBJ whole genome shotgun (WGS) entry which is preliminary data.</text>
</comment>
<evidence type="ECO:0000256" key="9">
    <source>
        <dbReference type="ARBA" id="ARBA00022833"/>
    </source>
</evidence>
<dbReference type="PIRSF" id="PIRSF006404">
    <property type="entry name" value="UCP006404_Pept_M50_CBS"/>
    <property type="match status" value="1"/>
</dbReference>
<feature type="transmembrane region" description="Helical" evidence="14">
    <location>
        <begin position="51"/>
        <end position="69"/>
    </location>
</feature>
<keyword evidence="6 14" id="KW-0479">Metal-binding</keyword>
<proteinExistence type="inferred from homology"/>
<accession>A0A8K2A8L8</accession>
<evidence type="ECO:0000256" key="14">
    <source>
        <dbReference type="PIRNR" id="PIRNR006404"/>
    </source>
</evidence>
<dbReference type="GO" id="GO:0008237">
    <property type="term" value="F:metallopeptidase activity"/>
    <property type="evidence" value="ECO:0007669"/>
    <property type="project" value="UniProtKB-UniRule"/>
</dbReference>
<dbReference type="GO" id="GO:0046872">
    <property type="term" value="F:metal ion binding"/>
    <property type="evidence" value="ECO:0007669"/>
    <property type="project" value="UniProtKB-UniRule"/>
</dbReference>
<evidence type="ECO:0000256" key="5">
    <source>
        <dbReference type="ARBA" id="ARBA00022692"/>
    </source>
</evidence>
<evidence type="ECO:0000256" key="2">
    <source>
        <dbReference type="ARBA" id="ARBA00007931"/>
    </source>
</evidence>
<evidence type="ECO:0000256" key="4">
    <source>
        <dbReference type="ARBA" id="ARBA00022670"/>
    </source>
</evidence>
<reference evidence="20" key="1">
    <citation type="submission" date="2019-12" db="EMBL/GenBank/DDBJ databases">
        <title>High-Quality draft genome sequences of three cyanobacteria isolated from the limestone walls of the Old Cathedral of Coimbra.</title>
        <authorList>
            <person name="Tiago I."/>
            <person name="Soares F."/>
            <person name="Portugal A."/>
        </authorList>
    </citation>
    <scope>NUCLEOTIDE SEQUENCE [LARGE SCALE GENOMIC DNA]</scope>
    <source>
        <strain evidence="20">C</strain>
    </source>
</reference>
<feature type="transmembrane region" description="Helical" evidence="14">
    <location>
        <begin position="195"/>
        <end position="225"/>
    </location>
</feature>
<evidence type="ECO:0000256" key="7">
    <source>
        <dbReference type="ARBA" id="ARBA00022737"/>
    </source>
</evidence>
<evidence type="ECO:0000313" key="20">
    <source>
        <dbReference type="EMBL" id="NCJ08181.1"/>
    </source>
</evidence>
<keyword evidence="21" id="KW-1185">Reference proteome</keyword>
<dbReference type="PROSITE" id="PS51371">
    <property type="entry name" value="CBS"/>
    <property type="match status" value="1"/>
</dbReference>